<feature type="chain" id="PRO_5029608486" evidence="2">
    <location>
        <begin position="24"/>
        <end position="89"/>
    </location>
</feature>
<evidence type="ECO:0000256" key="2">
    <source>
        <dbReference type="SAM" id="SignalP"/>
    </source>
</evidence>
<organism evidence="3 4">
    <name type="scientific">Kalanchoe fedtschenkoi</name>
    <name type="common">Lavender scallops</name>
    <name type="synonym">South American air plant</name>
    <dbReference type="NCBI Taxonomy" id="63787"/>
    <lineage>
        <taxon>Eukaryota</taxon>
        <taxon>Viridiplantae</taxon>
        <taxon>Streptophyta</taxon>
        <taxon>Embryophyta</taxon>
        <taxon>Tracheophyta</taxon>
        <taxon>Spermatophyta</taxon>
        <taxon>Magnoliopsida</taxon>
        <taxon>eudicotyledons</taxon>
        <taxon>Gunneridae</taxon>
        <taxon>Pentapetalae</taxon>
        <taxon>Saxifragales</taxon>
        <taxon>Crassulaceae</taxon>
        <taxon>Kalanchoe</taxon>
    </lineage>
</organism>
<sequence length="89" mass="9888">MDLQTKIFANILILSLLISFCSGQEGHRKLTAFVDDEEVASYSATEQDLGIVSDVNRRLVEVVDVLDYEKAGSNPRHQPGKGRGPKPRF</sequence>
<keyword evidence="4" id="KW-1185">Reference proteome</keyword>
<feature type="compositionally biased region" description="Basic residues" evidence="1">
    <location>
        <begin position="78"/>
        <end position="89"/>
    </location>
</feature>
<keyword evidence="2" id="KW-0732">Signal</keyword>
<dbReference type="PANTHER" id="PTHR34467:SF1">
    <property type="entry name" value="OS05G0542300 PROTEIN"/>
    <property type="match status" value="1"/>
</dbReference>
<dbReference type="EnsemblPlants" id="Kaladp0070s0066.1.v1.1">
    <property type="protein sequence ID" value="Kaladp0070s0066.1.v1.1"/>
    <property type="gene ID" value="Kaladp0070s0066.v1.1"/>
</dbReference>
<accession>A0A7N0UKG4</accession>
<protein>
    <submittedName>
        <fullName evidence="3">Uncharacterized protein</fullName>
    </submittedName>
</protein>
<dbReference type="Proteomes" id="UP000594263">
    <property type="component" value="Unplaced"/>
</dbReference>
<evidence type="ECO:0000313" key="3">
    <source>
        <dbReference type="EnsemblPlants" id="Kaladp0070s0066.1.v1.1"/>
    </source>
</evidence>
<name>A0A7N0UKG4_KALFE</name>
<dbReference type="AlphaFoldDB" id="A0A7N0UKG4"/>
<evidence type="ECO:0000256" key="1">
    <source>
        <dbReference type="SAM" id="MobiDB-lite"/>
    </source>
</evidence>
<feature type="signal peptide" evidence="2">
    <location>
        <begin position="1"/>
        <end position="23"/>
    </location>
</feature>
<dbReference type="PANTHER" id="PTHR34467">
    <property type="entry name" value="TRANSMEMBRANE PROTEIN"/>
    <property type="match status" value="1"/>
</dbReference>
<evidence type="ECO:0000313" key="4">
    <source>
        <dbReference type="Proteomes" id="UP000594263"/>
    </source>
</evidence>
<feature type="region of interest" description="Disordered" evidence="1">
    <location>
        <begin position="70"/>
        <end position="89"/>
    </location>
</feature>
<reference evidence="3" key="1">
    <citation type="submission" date="2021-01" db="UniProtKB">
        <authorList>
            <consortium name="EnsemblPlants"/>
        </authorList>
    </citation>
    <scope>IDENTIFICATION</scope>
</reference>
<dbReference type="Gramene" id="Kaladp0070s0066.1.v1.1">
    <property type="protein sequence ID" value="Kaladp0070s0066.1.v1.1"/>
    <property type="gene ID" value="Kaladp0070s0066.v1.1"/>
</dbReference>
<proteinExistence type="predicted"/>